<dbReference type="RefSeq" id="WP_160843719.1">
    <property type="nucleotide sequence ID" value="NZ_WVHT01000002.1"/>
</dbReference>
<proteinExistence type="predicted"/>
<evidence type="ECO:0000313" key="10">
    <source>
        <dbReference type="Proteomes" id="UP000466586"/>
    </source>
</evidence>
<evidence type="ECO:0000256" key="1">
    <source>
        <dbReference type="ARBA" id="ARBA00004651"/>
    </source>
</evidence>
<evidence type="ECO:0000259" key="8">
    <source>
        <dbReference type="Pfam" id="PF12704"/>
    </source>
</evidence>
<sequence length="803" mass="89185">MLKNYFRSAFRNLVKNKTFSIINIAGLAIGMAAGLLIIQYVSFELSYDNFHQYKPRIYRVVQDRYNNGKLSTSWANGTFACGQAFKAGVPEVEDFVKLVGAGQVLASYQDRKTVIENDYYASNSFFKVFSFPLLYGDPRTALQDPHTVVISQTVSEKLFPHSNPVGKLLTINKDVALKITGVFRDLPSNTHMKFDMLQAFASFLKLFPPKDAAELDNNWDVDGCLTYLLLKPGADPKNVETKFLPIVKKAFEPLAGENGIYSLMPLQDIHLTSHLMGEMKPNGDEKSIYLLAAAAIFIIVIAWINYINLATAKGISRAKEVGVRKTLGSAKKQLFAQFMIEAMLLNAIAVVAAMILIAAALPLFSSLSGYQITFGMLVTPSFLVAVLIVFILGSLFSGFYPAIVLSSFRPVQILKGRLSSSPKGIILRKAMVVFQFAASIFLLIGSLTVYRQLSYMQKQNLGLTIDQTLVINPPLAKVDSFQLAMNSFKQESLRLPAVKSVAISTTVPGQKPFWNAGGIRLVGANQEESKQYRIIGVDEDYLPAYKLKLLAGRPFSKAFRTDYQNVVFNKTGIHQLGFTDPQAAIGKRIEFWGKQYTVIGVVDDFHQESLHEAYDALIFRLLPGINGAVSVKLKTGDLQSTVAGLKRNWNSFFPGDEFNYFFLDQHFNEQYKADQHFGQIFALFTGIGIFVACLGLFGLVSFTIIQRTKEIGIRKVLGASVTGILQLLYSDFAKLLIVAFLISVPIAWYACQKWLKTYAFKADISWGQFALAFMIVLLVGFVSVSYLTIKAALNNPVNSLKTE</sequence>
<feature type="domain" description="MacB-like periplasmic core" evidence="8">
    <location>
        <begin position="439"/>
        <end position="611"/>
    </location>
</feature>
<feature type="transmembrane region" description="Helical" evidence="6">
    <location>
        <begin position="381"/>
        <end position="405"/>
    </location>
</feature>
<evidence type="ECO:0000256" key="5">
    <source>
        <dbReference type="ARBA" id="ARBA00023136"/>
    </source>
</evidence>
<evidence type="ECO:0000259" key="7">
    <source>
        <dbReference type="Pfam" id="PF02687"/>
    </source>
</evidence>
<evidence type="ECO:0000256" key="6">
    <source>
        <dbReference type="SAM" id="Phobius"/>
    </source>
</evidence>
<evidence type="ECO:0000256" key="4">
    <source>
        <dbReference type="ARBA" id="ARBA00022989"/>
    </source>
</evidence>
<feature type="domain" description="ABC3 transporter permease C-terminal" evidence="7">
    <location>
        <begin position="294"/>
        <end position="407"/>
    </location>
</feature>
<dbReference type="PANTHER" id="PTHR30572">
    <property type="entry name" value="MEMBRANE COMPONENT OF TRANSPORTER-RELATED"/>
    <property type="match status" value="1"/>
</dbReference>
<feature type="transmembrane region" description="Helical" evidence="6">
    <location>
        <begin position="334"/>
        <end position="361"/>
    </location>
</feature>
<feature type="domain" description="ABC3 transporter permease C-terminal" evidence="7">
    <location>
        <begin position="683"/>
        <end position="792"/>
    </location>
</feature>
<comment type="subcellular location">
    <subcellularLocation>
        <location evidence="1">Cell membrane</location>
        <topology evidence="1">Multi-pass membrane protein</topology>
    </subcellularLocation>
</comment>
<feature type="transmembrane region" description="Helical" evidence="6">
    <location>
        <begin position="770"/>
        <end position="789"/>
    </location>
</feature>
<dbReference type="GO" id="GO:0022857">
    <property type="term" value="F:transmembrane transporter activity"/>
    <property type="evidence" value="ECO:0007669"/>
    <property type="project" value="TreeGrafter"/>
</dbReference>
<dbReference type="InterPro" id="IPR050250">
    <property type="entry name" value="Macrolide_Exporter_MacB"/>
</dbReference>
<keyword evidence="4 6" id="KW-1133">Transmembrane helix</keyword>
<keyword evidence="10" id="KW-1185">Reference proteome</keyword>
<dbReference type="AlphaFoldDB" id="A0A7K1Y7K7"/>
<dbReference type="EMBL" id="WVHT01000002">
    <property type="protein sequence ID" value="MXV50555.1"/>
    <property type="molecule type" value="Genomic_DNA"/>
</dbReference>
<evidence type="ECO:0000256" key="2">
    <source>
        <dbReference type="ARBA" id="ARBA00022475"/>
    </source>
</evidence>
<feature type="transmembrane region" description="Helical" evidence="6">
    <location>
        <begin position="21"/>
        <end position="41"/>
    </location>
</feature>
<accession>A0A7K1Y7K7</accession>
<dbReference type="Pfam" id="PF12704">
    <property type="entry name" value="MacB_PCD"/>
    <property type="match status" value="2"/>
</dbReference>
<feature type="transmembrane region" description="Helical" evidence="6">
    <location>
        <begin position="680"/>
        <end position="705"/>
    </location>
</feature>
<dbReference type="PANTHER" id="PTHR30572:SF18">
    <property type="entry name" value="ABC-TYPE MACROLIDE FAMILY EXPORT SYSTEM PERMEASE COMPONENT 2"/>
    <property type="match status" value="1"/>
</dbReference>
<evidence type="ECO:0000313" key="9">
    <source>
        <dbReference type="EMBL" id="MXV50555.1"/>
    </source>
</evidence>
<feature type="transmembrane region" description="Helical" evidence="6">
    <location>
        <begin position="426"/>
        <end position="450"/>
    </location>
</feature>
<feature type="transmembrane region" description="Helical" evidence="6">
    <location>
        <begin position="732"/>
        <end position="750"/>
    </location>
</feature>
<dbReference type="InterPro" id="IPR003838">
    <property type="entry name" value="ABC3_permease_C"/>
</dbReference>
<keyword evidence="2" id="KW-1003">Cell membrane</keyword>
<keyword evidence="5 6" id="KW-0472">Membrane</keyword>
<dbReference type="InterPro" id="IPR025857">
    <property type="entry name" value="MacB_PCD"/>
</dbReference>
<comment type="caution">
    <text evidence="9">The sequence shown here is derived from an EMBL/GenBank/DDBJ whole genome shotgun (WGS) entry which is preliminary data.</text>
</comment>
<dbReference type="GO" id="GO:0005886">
    <property type="term" value="C:plasma membrane"/>
    <property type="evidence" value="ECO:0007669"/>
    <property type="project" value="UniProtKB-SubCell"/>
</dbReference>
<feature type="domain" description="MacB-like periplasmic core" evidence="8">
    <location>
        <begin position="20"/>
        <end position="241"/>
    </location>
</feature>
<feature type="transmembrane region" description="Helical" evidence="6">
    <location>
        <begin position="288"/>
        <end position="309"/>
    </location>
</feature>
<evidence type="ECO:0000256" key="3">
    <source>
        <dbReference type="ARBA" id="ARBA00022692"/>
    </source>
</evidence>
<keyword evidence="3 6" id="KW-0812">Transmembrane</keyword>
<gene>
    <name evidence="9" type="ORF">GS399_06180</name>
</gene>
<dbReference type="Pfam" id="PF02687">
    <property type="entry name" value="FtsX"/>
    <property type="match status" value="2"/>
</dbReference>
<reference evidence="9 10" key="1">
    <citation type="submission" date="2019-11" db="EMBL/GenBank/DDBJ databases">
        <title>Pedobacter sp. HMF7647 Genome sequencing and assembly.</title>
        <authorList>
            <person name="Kang H."/>
            <person name="Kim H."/>
            <person name="Joh K."/>
        </authorList>
    </citation>
    <scope>NUCLEOTIDE SEQUENCE [LARGE SCALE GENOMIC DNA]</scope>
    <source>
        <strain evidence="9 10">HMF7647</strain>
    </source>
</reference>
<protein>
    <submittedName>
        <fullName evidence="9">FtsX-like permease family protein</fullName>
    </submittedName>
</protein>
<dbReference type="Proteomes" id="UP000466586">
    <property type="component" value="Unassembled WGS sequence"/>
</dbReference>
<organism evidence="9 10">
    <name type="scientific">Hufsiella arboris</name>
    <dbReference type="NCBI Taxonomy" id="2695275"/>
    <lineage>
        <taxon>Bacteria</taxon>
        <taxon>Pseudomonadati</taxon>
        <taxon>Bacteroidota</taxon>
        <taxon>Sphingobacteriia</taxon>
        <taxon>Sphingobacteriales</taxon>
        <taxon>Sphingobacteriaceae</taxon>
        <taxon>Hufsiella</taxon>
    </lineage>
</organism>
<name>A0A7K1Y7K7_9SPHI</name>